<evidence type="ECO:0000313" key="1">
    <source>
        <dbReference type="Proteomes" id="UP001732720"/>
    </source>
</evidence>
<evidence type="ECO:0000313" key="2">
    <source>
        <dbReference type="RefSeq" id="XP_073911977.1"/>
    </source>
</evidence>
<dbReference type="RefSeq" id="XP_073911977.1">
    <property type="nucleotide sequence ID" value="XM_074055876.1"/>
</dbReference>
<organism evidence="1 2">
    <name type="scientific">Castor canadensis</name>
    <name type="common">American beaver</name>
    <dbReference type="NCBI Taxonomy" id="51338"/>
    <lineage>
        <taxon>Eukaryota</taxon>
        <taxon>Metazoa</taxon>
        <taxon>Chordata</taxon>
        <taxon>Craniata</taxon>
        <taxon>Vertebrata</taxon>
        <taxon>Euteleostomi</taxon>
        <taxon>Mammalia</taxon>
        <taxon>Eutheria</taxon>
        <taxon>Euarchontoglires</taxon>
        <taxon>Glires</taxon>
        <taxon>Rodentia</taxon>
        <taxon>Castorimorpha</taxon>
        <taxon>Castoridae</taxon>
        <taxon>Castor</taxon>
    </lineage>
</organism>
<keyword evidence="1" id="KW-1185">Reference proteome</keyword>
<accession>A0AC58L4A8</accession>
<gene>
    <name evidence="2" type="primary">Ces4a</name>
</gene>
<name>A0AC58L4A8_CASCN</name>
<sequence length="590" mass="66825">MRWILHLSLTLWLALQATLGTLHIKEPLVVTKYGTLQGKQLHVGKTPIHVFLGVPFSRPPVGARRFAPPEPLQPWTGIRDATTYPPACLQEFWGQVTSIYLNSWKQYKWLRFSEDCLYLNVYAPIRAGGDPLLPVSTLSSIICRLILSPHCPAQASAIFLFQVMVWFPGGAFLIGAASTYDGSELSAHEKVVIVVLQHRLGIFGFLSTGDSQARGNWGMLDQVAALRWVQENIEAFGGDPNSVTLFGQSSGAMCVSGLMMSPLARGLFHKAISQSGTALLKVFITHDPQKVAKKVAHLAGCNHNSTRIMVDCMRDLSGAQVMRVSKRMSFFHLNSQKEPQEITWFLSPVVDGVVFPDDPVTLLTRRQVSPVPYLLGVNSLEFSWVLPYLMKFPKNKRVMKKEVLTRLLWSTSVFLNITKEQIPLLVEEYLSDIDMHDWRIVRNHMMDLAGDGTFLYTTLQTARYHRDAGFPVFLYEFERHAPSGIIIKPRTDGADHGDEIHFLFGSPFSRGRSTGEEKELSLRIMKYWANFARTGNPNDGKLAYWPRFDKDEKYLQLDFTTRVGVKLKEKKMAFWERLHQPQSPEKQEQS</sequence>
<protein>
    <submittedName>
        <fullName evidence="2">Carboxylesterase 4A isoform X1</fullName>
    </submittedName>
</protein>
<proteinExistence type="predicted"/>
<reference evidence="2" key="1">
    <citation type="submission" date="2025-08" db="UniProtKB">
        <authorList>
            <consortium name="RefSeq"/>
        </authorList>
    </citation>
    <scope>IDENTIFICATION</scope>
</reference>
<dbReference type="Proteomes" id="UP001732720">
    <property type="component" value="Chromosome 15"/>
</dbReference>